<organism evidence="7 8">
    <name type="scientific">candidate division WOR-1 bacterium RIFOXYB2_FULL_36_35</name>
    <dbReference type="NCBI Taxonomy" id="1802578"/>
    <lineage>
        <taxon>Bacteria</taxon>
        <taxon>Bacillati</taxon>
        <taxon>Saganbacteria</taxon>
    </lineage>
</organism>
<dbReference type="GO" id="GO:0046654">
    <property type="term" value="P:tetrahydrofolate biosynthetic process"/>
    <property type="evidence" value="ECO:0007669"/>
    <property type="project" value="UniProtKB-UniRule"/>
</dbReference>
<accession>A0A1F4S497</accession>
<dbReference type="PROSITE" id="PS00860">
    <property type="entry name" value="GTP_CYCLOHYDROL_1_2"/>
    <property type="match status" value="1"/>
</dbReference>
<dbReference type="FunFam" id="1.10.286.10:FF:000001">
    <property type="entry name" value="GTP cyclohydrolase 1"/>
    <property type="match status" value="1"/>
</dbReference>
<evidence type="ECO:0000256" key="2">
    <source>
        <dbReference type="ARBA" id="ARBA00005080"/>
    </source>
</evidence>
<dbReference type="InterPro" id="IPR001474">
    <property type="entry name" value="GTP_CycHdrlase_I"/>
</dbReference>
<keyword evidence="5" id="KW-0479">Metal-binding</keyword>
<sequence length="186" mass="20935">MINKKRIEKAVKEILLAIGEDVNREGIKETPKRVAQMYSEIFSGIQEDPSKHLKIFKQGQHEEMIIVKDIPFYSICEHHFVPFVGKAHVVYIPRKGNVTGLSKLVRVIEGYAKRPQVQENLTSQIADTLMQKLMPQGVLVIIEAEHLCMSMRGVKKPGSITVTSAVRGIFRKNSTTKAEALALINK</sequence>
<dbReference type="GO" id="GO:0006729">
    <property type="term" value="P:tetrahydrobiopterin biosynthetic process"/>
    <property type="evidence" value="ECO:0007669"/>
    <property type="project" value="TreeGrafter"/>
</dbReference>
<reference evidence="7 8" key="1">
    <citation type="journal article" date="2016" name="Nat. Commun.">
        <title>Thousands of microbial genomes shed light on interconnected biogeochemical processes in an aquifer system.</title>
        <authorList>
            <person name="Anantharaman K."/>
            <person name="Brown C.T."/>
            <person name="Hug L.A."/>
            <person name="Sharon I."/>
            <person name="Castelle C.J."/>
            <person name="Probst A.J."/>
            <person name="Thomas B.C."/>
            <person name="Singh A."/>
            <person name="Wilkins M.J."/>
            <person name="Karaoz U."/>
            <person name="Brodie E.L."/>
            <person name="Williams K.H."/>
            <person name="Hubbard S.S."/>
            <person name="Banfield J.F."/>
        </authorList>
    </citation>
    <scope>NUCLEOTIDE SEQUENCE [LARGE SCALE GENOMIC DNA]</scope>
</reference>
<evidence type="ECO:0000256" key="1">
    <source>
        <dbReference type="ARBA" id="ARBA00001052"/>
    </source>
</evidence>
<dbReference type="NCBIfam" id="NF006825">
    <property type="entry name" value="PRK09347.1-2"/>
    <property type="match status" value="1"/>
</dbReference>
<dbReference type="SUPFAM" id="SSF55620">
    <property type="entry name" value="Tetrahydrobiopterin biosynthesis enzymes-like"/>
    <property type="match status" value="1"/>
</dbReference>
<name>A0A1F4S497_UNCSA</name>
<dbReference type="PANTHER" id="PTHR11109:SF7">
    <property type="entry name" value="GTP CYCLOHYDROLASE 1"/>
    <property type="match status" value="1"/>
</dbReference>
<comment type="caution">
    <text evidence="7">The sequence shown here is derived from an EMBL/GenBank/DDBJ whole genome shotgun (WGS) entry which is preliminary data.</text>
</comment>
<dbReference type="GO" id="GO:0006730">
    <property type="term" value="P:one-carbon metabolic process"/>
    <property type="evidence" value="ECO:0007669"/>
    <property type="project" value="UniProtKB-UniRule"/>
</dbReference>
<dbReference type="InterPro" id="IPR043134">
    <property type="entry name" value="GTP-CH-I_N"/>
</dbReference>
<dbReference type="InterPro" id="IPR018234">
    <property type="entry name" value="GTP_CycHdrlase_I_CS"/>
</dbReference>
<dbReference type="PANTHER" id="PTHR11109">
    <property type="entry name" value="GTP CYCLOHYDROLASE I"/>
    <property type="match status" value="1"/>
</dbReference>
<dbReference type="PROSITE" id="PS00859">
    <property type="entry name" value="GTP_CYCLOHYDROL_1_1"/>
    <property type="match status" value="1"/>
</dbReference>
<evidence type="ECO:0000313" key="7">
    <source>
        <dbReference type="EMBL" id="OGC15262.1"/>
    </source>
</evidence>
<comment type="subunit">
    <text evidence="5">Homopolymer.</text>
</comment>
<evidence type="ECO:0000313" key="8">
    <source>
        <dbReference type="Proteomes" id="UP000177905"/>
    </source>
</evidence>
<keyword evidence="5" id="KW-0342">GTP-binding</keyword>
<feature type="binding site" evidence="5">
    <location>
        <position position="76"/>
    </location>
    <ligand>
        <name>Zn(2+)</name>
        <dbReference type="ChEBI" id="CHEBI:29105"/>
    </ligand>
</feature>
<dbReference type="Proteomes" id="UP000177905">
    <property type="component" value="Unassembled WGS sequence"/>
</dbReference>
<proteinExistence type="inferred from homology"/>
<evidence type="ECO:0000256" key="5">
    <source>
        <dbReference type="HAMAP-Rule" id="MF_00223"/>
    </source>
</evidence>
<dbReference type="AlphaFoldDB" id="A0A1F4S497"/>
<evidence type="ECO:0000256" key="3">
    <source>
        <dbReference type="ARBA" id="ARBA00022563"/>
    </source>
</evidence>
<dbReference type="InterPro" id="IPR043133">
    <property type="entry name" value="GTP-CH-I_C/QueF"/>
</dbReference>
<evidence type="ECO:0000259" key="6">
    <source>
        <dbReference type="Pfam" id="PF01227"/>
    </source>
</evidence>
<keyword evidence="3 5" id="KW-0554">One-carbon metabolism</keyword>
<comment type="similarity">
    <text evidence="5">Belongs to the GTP cyclohydrolase I family.</text>
</comment>
<dbReference type="Gene3D" id="1.10.286.10">
    <property type="match status" value="1"/>
</dbReference>
<keyword evidence="5" id="KW-0862">Zinc</keyword>
<feature type="binding site" evidence="5">
    <location>
        <position position="148"/>
    </location>
    <ligand>
        <name>Zn(2+)</name>
        <dbReference type="ChEBI" id="CHEBI:29105"/>
    </ligand>
</feature>
<dbReference type="HAMAP" id="MF_00223">
    <property type="entry name" value="FolE"/>
    <property type="match status" value="1"/>
</dbReference>
<dbReference type="UniPathway" id="UPA00848">
    <property type="reaction ID" value="UER00151"/>
</dbReference>
<dbReference type="Pfam" id="PF01227">
    <property type="entry name" value="GTP_cyclohydroI"/>
    <property type="match status" value="1"/>
</dbReference>
<gene>
    <name evidence="5" type="primary">folE</name>
    <name evidence="7" type="ORF">A2290_03205</name>
</gene>
<dbReference type="NCBIfam" id="NF006826">
    <property type="entry name" value="PRK09347.1-3"/>
    <property type="match status" value="1"/>
</dbReference>
<comment type="catalytic activity">
    <reaction evidence="1 5">
        <text>GTP + H2O = 7,8-dihydroneopterin 3'-triphosphate + formate + H(+)</text>
        <dbReference type="Rhea" id="RHEA:17473"/>
        <dbReference type="ChEBI" id="CHEBI:15377"/>
        <dbReference type="ChEBI" id="CHEBI:15378"/>
        <dbReference type="ChEBI" id="CHEBI:15740"/>
        <dbReference type="ChEBI" id="CHEBI:37565"/>
        <dbReference type="ChEBI" id="CHEBI:58462"/>
        <dbReference type="EC" id="3.5.4.16"/>
    </reaction>
</comment>
<protein>
    <recommendedName>
        <fullName evidence="5">GTP cyclohydrolase 1</fullName>
        <ecNumber evidence="5">3.5.4.16</ecNumber>
    </recommendedName>
    <alternativeName>
        <fullName evidence="5">GTP cyclohydrolase I</fullName>
        <shortName evidence="5">GTP-CH-I</shortName>
    </alternativeName>
</protein>
<dbReference type="EMBL" id="MEUA01000023">
    <property type="protein sequence ID" value="OGC15262.1"/>
    <property type="molecule type" value="Genomic_DNA"/>
</dbReference>
<keyword evidence="5" id="KW-0547">Nucleotide-binding</keyword>
<evidence type="ECO:0000256" key="4">
    <source>
        <dbReference type="ARBA" id="ARBA00022801"/>
    </source>
</evidence>
<dbReference type="FunFam" id="3.30.1130.10:FF:000001">
    <property type="entry name" value="GTP cyclohydrolase 1"/>
    <property type="match status" value="1"/>
</dbReference>
<keyword evidence="4 5" id="KW-0378">Hydrolase</keyword>
<dbReference type="GO" id="GO:0005737">
    <property type="term" value="C:cytoplasm"/>
    <property type="evidence" value="ECO:0007669"/>
    <property type="project" value="TreeGrafter"/>
</dbReference>
<dbReference type="GO" id="GO:0005525">
    <property type="term" value="F:GTP binding"/>
    <property type="evidence" value="ECO:0007669"/>
    <property type="project" value="UniProtKB-KW"/>
</dbReference>
<comment type="pathway">
    <text evidence="2 5">Cofactor biosynthesis; 7,8-dihydroneopterin triphosphate biosynthesis; 7,8-dihydroneopterin triphosphate from GTP: step 1/1.</text>
</comment>
<dbReference type="Gene3D" id="3.30.1130.10">
    <property type="match status" value="1"/>
</dbReference>
<dbReference type="GO" id="GO:0003934">
    <property type="term" value="F:GTP cyclohydrolase I activity"/>
    <property type="evidence" value="ECO:0007669"/>
    <property type="project" value="UniProtKB-UniRule"/>
</dbReference>
<dbReference type="InterPro" id="IPR020602">
    <property type="entry name" value="GTP_CycHdrlase_I_dom"/>
</dbReference>
<feature type="binding site" evidence="5">
    <location>
        <position position="79"/>
    </location>
    <ligand>
        <name>Zn(2+)</name>
        <dbReference type="ChEBI" id="CHEBI:29105"/>
    </ligand>
</feature>
<dbReference type="EC" id="3.5.4.16" evidence="5"/>
<feature type="domain" description="GTP cyclohydrolase I" evidence="6">
    <location>
        <begin position="7"/>
        <end position="184"/>
    </location>
</feature>
<dbReference type="NCBIfam" id="TIGR00063">
    <property type="entry name" value="folE"/>
    <property type="match status" value="1"/>
</dbReference>
<dbReference type="GO" id="GO:0008270">
    <property type="term" value="F:zinc ion binding"/>
    <property type="evidence" value="ECO:0007669"/>
    <property type="project" value="UniProtKB-UniRule"/>
</dbReference>